<keyword evidence="7 13" id="KW-0812">Transmembrane</keyword>
<evidence type="ECO:0000256" key="8">
    <source>
        <dbReference type="ARBA" id="ARBA00022801"/>
    </source>
</evidence>
<feature type="compositionally biased region" description="Basic and acidic residues" evidence="12">
    <location>
        <begin position="157"/>
        <end position="166"/>
    </location>
</feature>
<proteinExistence type="inferred from homology"/>
<keyword evidence="8" id="KW-0378">Hydrolase</keyword>
<feature type="region of interest" description="Disordered" evidence="12">
    <location>
        <begin position="143"/>
        <end position="186"/>
    </location>
</feature>
<dbReference type="OrthoDB" id="195057at2759"/>
<evidence type="ECO:0000256" key="13">
    <source>
        <dbReference type="SAM" id="Phobius"/>
    </source>
</evidence>
<reference evidence="14 15" key="1">
    <citation type="submission" date="2016-02" db="EMBL/GenBank/DDBJ databases">
        <title>Genome analysis of coral dinoflagellate symbionts highlights evolutionary adaptations to a symbiotic lifestyle.</title>
        <authorList>
            <person name="Aranda M."/>
            <person name="Li Y."/>
            <person name="Liew Y.J."/>
            <person name="Baumgarten S."/>
            <person name="Simakov O."/>
            <person name="Wilson M."/>
            <person name="Piel J."/>
            <person name="Ashoor H."/>
            <person name="Bougouffa S."/>
            <person name="Bajic V.B."/>
            <person name="Ryu T."/>
            <person name="Ravasi T."/>
            <person name="Bayer T."/>
            <person name="Micklem G."/>
            <person name="Kim H."/>
            <person name="Bhak J."/>
            <person name="Lajeunesse T.C."/>
            <person name="Voolstra C.R."/>
        </authorList>
    </citation>
    <scope>NUCLEOTIDE SEQUENCE [LARGE SCALE GENOMIC DNA]</scope>
    <source>
        <strain evidence="14 15">CCMP2467</strain>
    </source>
</reference>
<dbReference type="AlphaFoldDB" id="A0A1Q9EBH1"/>
<feature type="transmembrane region" description="Helical" evidence="13">
    <location>
        <begin position="660"/>
        <end position="681"/>
    </location>
</feature>
<feature type="transmembrane region" description="Helical" evidence="13">
    <location>
        <begin position="363"/>
        <end position="386"/>
    </location>
</feature>
<dbReference type="GO" id="GO:0009507">
    <property type="term" value="C:chloroplast"/>
    <property type="evidence" value="ECO:0007669"/>
    <property type="project" value="UniProtKB-SubCell"/>
</dbReference>
<feature type="region of interest" description="Disordered" evidence="12">
    <location>
        <begin position="1"/>
        <end position="34"/>
    </location>
</feature>
<sequence length="691" mass="72618">MASLAAPPSPVPRALCAHNPVPSNPTKASETARPLGGRQAVLLGVCACAVSRTQRQVQRSWHRNTGKVLRAASEPKADELRELWQKAYQLEYERSEGLKSSDSPALPAAPEENATAEEWQAAYEALKAANADLERAKRELLAAQEANEDSSESAEADGPKVPDRVPTRVAPKASQRLGSLAPDAEAPEESGKVLSIFDLAAVDVDSQQLADVTRFRDALGPGTLPLLKTLFDKESAEVLEVGELREALQMAGSGFTVTSNLSLGRCLVLRGLLARDVGGRGTLQQFLEDRQAALDERYGSGNLTVFLQRERPPPAPGLSLWPKGQFDPVKVWSPSDKELPAALLVFRTSDLPIPSGKDSFRRFAVGASFVATLVFCNIISAAVGFLEGQGSDILVGRSVEEVTYSPLLGVAVTRLDPDGVGPVGLGLVLMLFAQGLGRGLVADQFGVEVQGGYFIPSSALGTVGRTWTIKGLAPSRKVQIQVALGGIYAGFAAALLLCLVGILMGDASDGLLKVDVTRLPLLLAQLLGDSFPADAAQTVLGLGSGEAAPSVPARVPLDPLLFSGCLALTTQAVRLLPLRGLDGHLLARFLFGPRPIQLLELGTGVVLLLGAVGRLGPNANAAVCSSALFAWGVSFLAATRESPLPPREDFDDEPGASPQLAALAVLALFIAALVLIPGKLIPYGLLRVATG</sequence>
<evidence type="ECO:0000256" key="10">
    <source>
        <dbReference type="ARBA" id="ARBA00022989"/>
    </source>
</evidence>
<evidence type="ECO:0000256" key="1">
    <source>
        <dbReference type="ARBA" id="ARBA00004141"/>
    </source>
</evidence>
<feature type="transmembrane region" description="Helical" evidence="13">
    <location>
        <begin position="596"/>
        <end position="613"/>
    </location>
</feature>
<dbReference type="PANTHER" id="PTHR31412:SF0">
    <property type="entry name" value="ZINC METALLOPROTEASE EGY1, CHLOROPLASTIC-RELATED"/>
    <property type="match status" value="1"/>
</dbReference>
<evidence type="ECO:0000256" key="3">
    <source>
        <dbReference type="ARBA" id="ARBA00007931"/>
    </source>
</evidence>
<evidence type="ECO:0000256" key="9">
    <source>
        <dbReference type="ARBA" id="ARBA00022946"/>
    </source>
</evidence>
<accession>A0A1Q9EBH1</accession>
<name>A0A1Q9EBH1_SYMMI</name>
<dbReference type="Proteomes" id="UP000186817">
    <property type="component" value="Unassembled WGS sequence"/>
</dbReference>
<dbReference type="GO" id="GO:0006508">
    <property type="term" value="P:proteolysis"/>
    <property type="evidence" value="ECO:0007669"/>
    <property type="project" value="UniProtKB-KW"/>
</dbReference>
<dbReference type="InterPro" id="IPR044838">
    <property type="entry name" value="EGY1-like"/>
</dbReference>
<evidence type="ECO:0000256" key="6">
    <source>
        <dbReference type="ARBA" id="ARBA00022670"/>
    </source>
</evidence>
<dbReference type="EMBL" id="LSRX01000201">
    <property type="protein sequence ID" value="OLQ04769.1"/>
    <property type="molecule type" value="Genomic_DNA"/>
</dbReference>
<comment type="similarity">
    <text evidence="3">Belongs to the peptidase M50B family.</text>
</comment>
<gene>
    <name evidence="14" type="primary">EGY1</name>
    <name evidence="14" type="ORF">AK812_SmicGene12134</name>
</gene>
<evidence type="ECO:0000313" key="14">
    <source>
        <dbReference type="EMBL" id="OLQ04769.1"/>
    </source>
</evidence>
<evidence type="ECO:0000256" key="11">
    <source>
        <dbReference type="ARBA" id="ARBA00023136"/>
    </source>
</evidence>
<dbReference type="PANTHER" id="PTHR31412">
    <property type="entry name" value="ZINC METALLOPROTEASE EGY1"/>
    <property type="match status" value="1"/>
</dbReference>
<keyword evidence="11 13" id="KW-0472">Membrane</keyword>
<dbReference type="GO" id="GO:0016020">
    <property type="term" value="C:membrane"/>
    <property type="evidence" value="ECO:0007669"/>
    <property type="project" value="UniProtKB-SubCell"/>
</dbReference>
<keyword evidence="10 13" id="KW-1133">Transmembrane helix</keyword>
<keyword evidence="4" id="KW-0150">Chloroplast</keyword>
<dbReference type="GO" id="GO:0008237">
    <property type="term" value="F:metallopeptidase activity"/>
    <property type="evidence" value="ECO:0007669"/>
    <property type="project" value="UniProtKB-KW"/>
</dbReference>
<keyword evidence="5" id="KW-0934">Plastid</keyword>
<evidence type="ECO:0000256" key="7">
    <source>
        <dbReference type="ARBA" id="ARBA00022692"/>
    </source>
</evidence>
<protein>
    <submittedName>
        <fullName evidence="14">Putative zinc metalloprotease EGY1, chloroplastic</fullName>
    </submittedName>
</protein>
<keyword evidence="9" id="KW-0809">Transit peptide</keyword>
<evidence type="ECO:0000256" key="2">
    <source>
        <dbReference type="ARBA" id="ARBA00004229"/>
    </source>
</evidence>
<comment type="caution">
    <text evidence="14">The sequence shown here is derived from an EMBL/GenBank/DDBJ whole genome shotgun (WGS) entry which is preliminary data.</text>
</comment>
<evidence type="ECO:0000256" key="12">
    <source>
        <dbReference type="SAM" id="MobiDB-lite"/>
    </source>
</evidence>
<keyword evidence="15" id="KW-1185">Reference proteome</keyword>
<feature type="region of interest" description="Disordered" evidence="12">
    <location>
        <begin position="95"/>
        <end position="115"/>
    </location>
</feature>
<keyword evidence="6 14" id="KW-0645">Protease</keyword>
<evidence type="ECO:0000256" key="4">
    <source>
        <dbReference type="ARBA" id="ARBA00022528"/>
    </source>
</evidence>
<comment type="subcellular location">
    <subcellularLocation>
        <location evidence="1">Membrane</location>
        <topology evidence="1">Multi-pass membrane protein</topology>
    </subcellularLocation>
    <subcellularLocation>
        <location evidence="2">Plastid</location>
        <location evidence="2">Chloroplast</location>
    </subcellularLocation>
</comment>
<keyword evidence="14" id="KW-0482">Metalloprotease</keyword>
<feature type="compositionally biased region" description="Acidic residues" evidence="12">
    <location>
        <begin position="146"/>
        <end position="155"/>
    </location>
</feature>
<feature type="compositionally biased region" description="Low complexity" evidence="12">
    <location>
        <begin position="104"/>
        <end position="115"/>
    </location>
</feature>
<feature type="transmembrane region" description="Helical" evidence="13">
    <location>
        <begin position="482"/>
        <end position="504"/>
    </location>
</feature>
<evidence type="ECO:0000313" key="15">
    <source>
        <dbReference type="Proteomes" id="UP000186817"/>
    </source>
</evidence>
<organism evidence="14 15">
    <name type="scientific">Symbiodinium microadriaticum</name>
    <name type="common">Dinoflagellate</name>
    <name type="synonym">Zooxanthella microadriatica</name>
    <dbReference type="NCBI Taxonomy" id="2951"/>
    <lineage>
        <taxon>Eukaryota</taxon>
        <taxon>Sar</taxon>
        <taxon>Alveolata</taxon>
        <taxon>Dinophyceae</taxon>
        <taxon>Suessiales</taxon>
        <taxon>Symbiodiniaceae</taxon>
        <taxon>Symbiodinium</taxon>
    </lineage>
</organism>
<evidence type="ECO:0000256" key="5">
    <source>
        <dbReference type="ARBA" id="ARBA00022640"/>
    </source>
</evidence>
<feature type="transmembrane region" description="Helical" evidence="13">
    <location>
        <begin position="619"/>
        <end position="639"/>
    </location>
</feature>